<sequence>MEALQISNGRTDASSDYEKFKAAYEANKVQSESEDSNYKKELEKNLEKWTSKLRERIEEQTRIIEENETMFPLMVNNAKEEGARQANQ</sequence>
<name>A0A7G2CG24_9TRYP</name>
<evidence type="ECO:0000313" key="1">
    <source>
        <dbReference type="EMBL" id="CAD2217814.1"/>
    </source>
</evidence>
<keyword evidence="2" id="KW-1185">Reference proteome</keyword>
<evidence type="ECO:0000313" key="2">
    <source>
        <dbReference type="Proteomes" id="UP000515908"/>
    </source>
</evidence>
<protein>
    <submittedName>
        <fullName evidence="1">Uncharacterized protein</fullName>
    </submittedName>
</protein>
<dbReference type="Proteomes" id="UP000515908">
    <property type="component" value="Chromosome 09"/>
</dbReference>
<reference evidence="1 2" key="1">
    <citation type="submission" date="2020-08" db="EMBL/GenBank/DDBJ databases">
        <authorList>
            <person name="Newling K."/>
            <person name="Davey J."/>
            <person name="Forrester S."/>
        </authorList>
    </citation>
    <scope>NUCLEOTIDE SEQUENCE [LARGE SCALE GENOMIC DNA]</scope>
    <source>
        <strain evidence="2">Crithidia deanei Carvalho (ATCC PRA-265)</strain>
    </source>
</reference>
<proteinExistence type="predicted"/>
<accession>A0A7G2CG24</accession>
<dbReference type="VEuPathDB" id="TriTrypDB:ADEAN_000529700"/>
<gene>
    <name evidence="1" type="ORF">ADEAN_000529700</name>
</gene>
<dbReference type="AlphaFoldDB" id="A0A7G2CG24"/>
<organism evidence="1 2">
    <name type="scientific">Angomonas deanei</name>
    <dbReference type="NCBI Taxonomy" id="59799"/>
    <lineage>
        <taxon>Eukaryota</taxon>
        <taxon>Discoba</taxon>
        <taxon>Euglenozoa</taxon>
        <taxon>Kinetoplastea</taxon>
        <taxon>Metakinetoplastina</taxon>
        <taxon>Trypanosomatida</taxon>
        <taxon>Trypanosomatidae</taxon>
        <taxon>Strigomonadinae</taxon>
        <taxon>Angomonas</taxon>
    </lineage>
</organism>
<dbReference type="EMBL" id="LR877153">
    <property type="protein sequence ID" value="CAD2217814.1"/>
    <property type="molecule type" value="Genomic_DNA"/>
</dbReference>